<dbReference type="PROSITE" id="PS01318">
    <property type="entry name" value="TSAA_1"/>
    <property type="match status" value="1"/>
</dbReference>
<evidence type="ECO:0000256" key="1">
    <source>
        <dbReference type="ARBA" id="ARBA00022691"/>
    </source>
</evidence>
<gene>
    <name evidence="4" type="ORF">S01H1_77095</name>
</gene>
<evidence type="ECO:0000259" key="3">
    <source>
        <dbReference type="PROSITE" id="PS51668"/>
    </source>
</evidence>
<dbReference type="InterPro" id="IPR036413">
    <property type="entry name" value="YaeB-like_sf"/>
</dbReference>
<dbReference type="AlphaFoldDB" id="X0XZ95"/>
<organism evidence="4">
    <name type="scientific">marine sediment metagenome</name>
    <dbReference type="NCBI Taxonomy" id="412755"/>
    <lineage>
        <taxon>unclassified sequences</taxon>
        <taxon>metagenomes</taxon>
        <taxon>ecological metagenomes</taxon>
    </lineage>
</organism>
<dbReference type="InterPro" id="IPR023370">
    <property type="entry name" value="TrmO-like_N"/>
</dbReference>
<reference evidence="4" key="1">
    <citation type="journal article" date="2014" name="Front. Microbiol.">
        <title>High frequency of phylogenetically diverse reductive dehalogenase-homologous genes in deep subseafloor sedimentary metagenomes.</title>
        <authorList>
            <person name="Kawai M."/>
            <person name="Futagami T."/>
            <person name="Toyoda A."/>
            <person name="Takaki Y."/>
            <person name="Nishi S."/>
            <person name="Hori S."/>
            <person name="Arai W."/>
            <person name="Tsubouchi T."/>
            <person name="Morono Y."/>
            <person name="Uchiyama I."/>
            <person name="Ito T."/>
            <person name="Fujiyama A."/>
            <person name="Inagaki F."/>
            <person name="Takami H."/>
        </authorList>
    </citation>
    <scope>NUCLEOTIDE SEQUENCE</scope>
    <source>
        <strain evidence="4">Expedition CK06-06</strain>
    </source>
</reference>
<name>X0XZ95_9ZZZZ</name>
<dbReference type="PROSITE" id="PS51668">
    <property type="entry name" value="TSAA_2"/>
    <property type="match status" value="1"/>
</dbReference>
<keyword evidence="1" id="KW-0949">S-adenosyl-L-methionine</keyword>
<proteinExistence type="inferred from homology"/>
<dbReference type="Pfam" id="PF01980">
    <property type="entry name" value="TrmO_N"/>
    <property type="match status" value="1"/>
</dbReference>
<dbReference type="PANTHER" id="PTHR12818:SF0">
    <property type="entry name" value="TRNA (ADENINE(37)-N6)-METHYLTRANSFERASE"/>
    <property type="match status" value="1"/>
</dbReference>
<dbReference type="InterPro" id="IPR023368">
    <property type="entry name" value="UPF0066_cons_site"/>
</dbReference>
<comment type="similarity">
    <text evidence="2">Belongs to the tRNA methyltransferase O family.</text>
</comment>
<feature type="domain" description="TsaA-like" evidence="3">
    <location>
        <begin position="1"/>
        <end position="53"/>
    </location>
</feature>
<sequence>SRPRRGVFALRSPMRPNPIGVTVVDLVSVEGNVLCVHNLDAINGTPVLDLKPA</sequence>
<protein>
    <recommendedName>
        <fullName evidence="3">TsaA-like domain-containing protein</fullName>
    </recommendedName>
</protein>
<evidence type="ECO:0000313" key="4">
    <source>
        <dbReference type="EMBL" id="GAG48809.1"/>
    </source>
</evidence>
<dbReference type="InterPro" id="IPR036414">
    <property type="entry name" value="YaeB_N_sf"/>
</dbReference>
<dbReference type="Gene3D" id="2.40.30.70">
    <property type="entry name" value="YaeB-like"/>
    <property type="match status" value="1"/>
</dbReference>
<feature type="non-terminal residue" evidence="4">
    <location>
        <position position="1"/>
    </location>
</feature>
<comment type="caution">
    <text evidence="4">The sequence shown here is derived from an EMBL/GenBank/DDBJ whole genome shotgun (WGS) entry which is preliminary data.</text>
</comment>
<dbReference type="PANTHER" id="PTHR12818">
    <property type="entry name" value="TRNA (ADENINE(37)-N6)-METHYLTRANSFERASE"/>
    <property type="match status" value="1"/>
</dbReference>
<evidence type="ECO:0000256" key="2">
    <source>
        <dbReference type="ARBA" id="ARBA00033753"/>
    </source>
</evidence>
<dbReference type="SUPFAM" id="SSF118196">
    <property type="entry name" value="YaeB-like"/>
    <property type="match status" value="1"/>
</dbReference>
<dbReference type="InterPro" id="IPR040372">
    <property type="entry name" value="YaeB-like"/>
</dbReference>
<dbReference type="EMBL" id="BARS01051797">
    <property type="protein sequence ID" value="GAG48809.1"/>
    <property type="molecule type" value="Genomic_DNA"/>
</dbReference>
<accession>X0XZ95</accession>